<name>A0ABN9CIK2_9NEOB</name>
<gene>
    <name evidence="1" type="ORF">SPARVUS_LOCUS5162513</name>
</gene>
<reference evidence="1" key="1">
    <citation type="submission" date="2023-05" db="EMBL/GenBank/DDBJ databases">
        <authorList>
            <person name="Stuckert A."/>
        </authorList>
    </citation>
    <scope>NUCLEOTIDE SEQUENCE</scope>
</reference>
<organism evidence="1 2">
    <name type="scientific">Staurois parvus</name>
    <dbReference type="NCBI Taxonomy" id="386267"/>
    <lineage>
        <taxon>Eukaryota</taxon>
        <taxon>Metazoa</taxon>
        <taxon>Chordata</taxon>
        <taxon>Craniata</taxon>
        <taxon>Vertebrata</taxon>
        <taxon>Euteleostomi</taxon>
        <taxon>Amphibia</taxon>
        <taxon>Batrachia</taxon>
        <taxon>Anura</taxon>
        <taxon>Neobatrachia</taxon>
        <taxon>Ranoidea</taxon>
        <taxon>Ranidae</taxon>
        <taxon>Staurois</taxon>
    </lineage>
</organism>
<dbReference type="Proteomes" id="UP001162483">
    <property type="component" value="Unassembled WGS sequence"/>
</dbReference>
<comment type="caution">
    <text evidence="1">The sequence shown here is derived from an EMBL/GenBank/DDBJ whole genome shotgun (WGS) entry which is preliminary data.</text>
</comment>
<dbReference type="EMBL" id="CATNWA010010460">
    <property type="protein sequence ID" value="CAI9559946.1"/>
    <property type="molecule type" value="Genomic_DNA"/>
</dbReference>
<feature type="non-terminal residue" evidence="1">
    <location>
        <position position="47"/>
    </location>
</feature>
<protein>
    <submittedName>
        <fullName evidence="1">Uncharacterized protein</fullName>
    </submittedName>
</protein>
<keyword evidence="2" id="KW-1185">Reference proteome</keyword>
<sequence>MKCCLSVHLSDVCQCPSIATYQCLLISAISAHYQCPSVHLSCPSHNL</sequence>
<proteinExistence type="predicted"/>
<evidence type="ECO:0000313" key="1">
    <source>
        <dbReference type="EMBL" id="CAI9559946.1"/>
    </source>
</evidence>
<accession>A0ABN9CIK2</accession>
<evidence type="ECO:0000313" key="2">
    <source>
        <dbReference type="Proteomes" id="UP001162483"/>
    </source>
</evidence>